<dbReference type="GO" id="GO:0006281">
    <property type="term" value="P:DNA repair"/>
    <property type="evidence" value="ECO:0007669"/>
    <property type="project" value="UniProtKB-UniRule"/>
</dbReference>
<evidence type="ECO:0000256" key="2">
    <source>
        <dbReference type="ARBA" id="ARBA00009340"/>
    </source>
</evidence>
<dbReference type="InterPro" id="IPR011989">
    <property type="entry name" value="ARM-like"/>
</dbReference>
<dbReference type="InterPro" id="IPR016024">
    <property type="entry name" value="ARM-type_fold"/>
</dbReference>
<evidence type="ECO:0000256" key="3">
    <source>
        <dbReference type="ARBA" id="ARBA00022737"/>
    </source>
</evidence>
<dbReference type="OrthoDB" id="342900at2759"/>
<dbReference type="InterPro" id="IPR029240">
    <property type="entry name" value="MMS19_N"/>
</dbReference>
<evidence type="ECO:0000256" key="1">
    <source>
        <dbReference type="ARBA" id="ARBA00004123"/>
    </source>
</evidence>
<dbReference type="InterPro" id="IPR024687">
    <property type="entry name" value="MMS19_C"/>
</dbReference>
<comment type="similarity">
    <text evidence="2 5">Belongs to the MET18/MMS19 family.</text>
</comment>
<dbReference type="Proteomes" id="UP000054549">
    <property type="component" value="Unassembled WGS sequence"/>
</dbReference>
<dbReference type="PANTHER" id="PTHR12891:SF0">
    <property type="entry name" value="MMS19 NUCLEOTIDE EXCISION REPAIR PROTEIN HOMOLOG"/>
    <property type="match status" value="1"/>
</dbReference>
<organism evidence="8 9">
    <name type="scientific">Amanita muscaria (strain Koide BX008)</name>
    <dbReference type="NCBI Taxonomy" id="946122"/>
    <lineage>
        <taxon>Eukaryota</taxon>
        <taxon>Fungi</taxon>
        <taxon>Dikarya</taxon>
        <taxon>Basidiomycota</taxon>
        <taxon>Agaricomycotina</taxon>
        <taxon>Agaricomycetes</taxon>
        <taxon>Agaricomycetidae</taxon>
        <taxon>Agaricales</taxon>
        <taxon>Pluteineae</taxon>
        <taxon>Amanitaceae</taxon>
        <taxon>Amanita</taxon>
    </lineage>
</organism>
<dbReference type="SUPFAM" id="SSF48371">
    <property type="entry name" value="ARM repeat"/>
    <property type="match status" value="1"/>
</dbReference>
<feature type="domain" description="MMS19 N-terminal" evidence="7">
    <location>
        <begin position="38"/>
        <end position="298"/>
    </location>
</feature>
<dbReference type="GO" id="GO:0016226">
    <property type="term" value="P:iron-sulfur cluster assembly"/>
    <property type="evidence" value="ECO:0007669"/>
    <property type="project" value="UniProtKB-UniRule"/>
</dbReference>
<dbReference type="EMBL" id="KN818226">
    <property type="protein sequence ID" value="KIL69378.1"/>
    <property type="molecule type" value="Genomic_DNA"/>
</dbReference>
<evidence type="ECO:0000256" key="5">
    <source>
        <dbReference type="RuleBase" id="RU367072"/>
    </source>
</evidence>
<dbReference type="Gene3D" id="1.25.10.10">
    <property type="entry name" value="Leucine-rich Repeat Variant"/>
    <property type="match status" value="2"/>
</dbReference>
<dbReference type="PANTHER" id="PTHR12891">
    <property type="entry name" value="DNA REPAIR/TRANSCRIPTION PROTEIN MET18/MMS19"/>
    <property type="match status" value="1"/>
</dbReference>
<sequence length="1027" mass="113648">MESTERLVRTWVATSRDQELEETVSEISNDKTSLLNVVKALGPYLTSEEDELRRKGVEFLSSVIARLPSTKFNIASVKVLTTFYCEKLDDTETIIPALKGLVTLSALPSFSSSEASIVIRGIFNHVTMKALVQSVRFNVFTVTDTLMAKHRDTLRAMNKEFLDGYIYLAEGEKDPRNLLVAFAIARVILIEFDITKHVESLFNITFCYFPITFRPPPNDPYGISTEQLRMTLRQCLNATPAFGALAIPLFLEKLLAGSPNTKRDTLQTMAICFPVYGPALARSFARKLWSSIKLEIFQPTDPITEQEALKTMQELIKVIYSAEESSLENDEDIQGLARDACNECLQILKEPEKSQAKPATKVLCAFITTTPSITRFTISQAVPHLVRLFMKPEEALTRPSIMSLLSDLIIAARDSSVQESEVQQLALAPQKDYVFAAAMMALGNTSSRDAALSVLRGLVTTKKLLSDEDIGIVVNNLNDLLQADGNEDVDTGDAMIDLLATIATITPYHIEERTLPLLLASLPDVAPRREDVTERAKCWLILATLSRLCTQADLFETLVSRLMTKLDLLCVPRKAAENYTEDLEPTSAYAHAILTTISQTLTTKMEKGHADIAKHINRLVPQLFNLFFYSALVSEGHGMAATDSRVIAVAAQIVATVGQTLSAQRQELLVKNLVDAVFNGDPGGLADGYQRLPSGKKLDIFKRSTDKPLLSSSILTVSVKVKIPLEDMDKFLHDLLLWSIDCASNDLQRDSAWHILSAIVNKRTEDVSAFLNNAIGSIWLAEVDVDKSPNRRHTAIKGFSWLIKGLFVKGHPLSVPFRDAMFEAVKDKEIGWIAAKAIGEIVAVDGILTKKNHATVKFLYAQKYVNEMLPRIVANARDALDDQSQAAYLVALTALIRSVTRAAYVHEMPTLMPLLLRGLELPDSDIRASVIDALLAAANSGESLEKNIISEHATSLVNAMLRNSMVDQTPSMRVRIAALRFLAAMPGIVRYDVLHPSKPTVIKELVKALDDPKRTVRKEAVAARTNW</sequence>
<name>A0A0C2XJW5_AMAMK</name>
<gene>
    <name evidence="8" type="ORF">M378DRAFT_184544</name>
</gene>
<keyword evidence="9" id="KW-1185">Reference proteome</keyword>
<dbReference type="AlphaFoldDB" id="A0A0C2XJW5"/>
<proteinExistence type="inferred from homology"/>
<dbReference type="InParanoid" id="A0A0C2XJW5"/>
<keyword evidence="5" id="KW-0234">DNA repair</keyword>
<dbReference type="Pfam" id="PF14500">
    <property type="entry name" value="MMS19_N"/>
    <property type="match status" value="1"/>
</dbReference>
<evidence type="ECO:0000259" key="6">
    <source>
        <dbReference type="Pfam" id="PF12460"/>
    </source>
</evidence>
<dbReference type="GO" id="GO:0005634">
    <property type="term" value="C:nucleus"/>
    <property type="evidence" value="ECO:0007669"/>
    <property type="project" value="UniProtKB-SubCell"/>
</dbReference>
<dbReference type="HOGENOM" id="CLU_005943_1_0_1"/>
<comment type="function">
    <text evidence="5">Key component of the cytosolic iron-sulfur protein assembly (CIA) complex, a multiprotein complex that mediates the incorporation of iron-sulfur cluster into apoproteins specifically involved in DNA metabolism and genomic integrity. In the CIA complex, MMS19 acts as an adapter between early-acting CIA components and a subset of cellular target iron-sulfur proteins.</text>
</comment>
<keyword evidence="5" id="KW-0227">DNA damage</keyword>
<evidence type="ECO:0000313" key="9">
    <source>
        <dbReference type="Proteomes" id="UP000054549"/>
    </source>
</evidence>
<reference evidence="8 9" key="1">
    <citation type="submission" date="2014-04" db="EMBL/GenBank/DDBJ databases">
        <title>Evolutionary Origins and Diversification of the Mycorrhizal Mutualists.</title>
        <authorList>
            <consortium name="DOE Joint Genome Institute"/>
            <consortium name="Mycorrhizal Genomics Consortium"/>
            <person name="Kohler A."/>
            <person name="Kuo A."/>
            <person name="Nagy L.G."/>
            <person name="Floudas D."/>
            <person name="Copeland A."/>
            <person name="Barry K.W."/>
            <person name="Cichocki N."/>
            <person name="Veneault-Fourrey C."/>
            <person name="LaButti K."/>
            <person name="Lindquist E.A."/>
            <person name="Lipzen A."/>
            <person name="Lundell T."/>
            <person name="Morin E."/>
            <person name="Murat C."/>
            <person name="Riley R."/>
            <person name="Ohm R."/>
            <person name="Sun H."/>
            <person name="Tunlid A."/>
            <person name="Henrissat B."/>
            <person name="Grigoriev I.V."/>
            <person name="Hibbett D.S."/>
            <person name="Martin F."/>
        </authorList>
    </citation>
    <scope>NUCLEOTIDE SEQUENCE [LARGE SCALE GENOMIC DNA]</scope>
    <source>
        <strain evidence="8 9">Koide BX008</strain>
    </source>
</reference>
<dbReference type="GO" id="GO:0051604">
    <property type="term" value="P:protein maturation"/>
    <property type="evidence" value="ECO:0007669"/>
    <property type="project" value="UniProtKB-UniRule"/>
</dbReference>
<feature type="domain" description="MMS19 C-terminal" evidence="6">
    <location>
        <begin position="541"/>
        <end position="986"/>
    </location>
</feature>
<dbReference type="GO" id="GO:0097361">
    <property type="term" value="C:cytosolic [4Fe-4S] assembly targeting complex"/>
    <property type="evidence" value="ECO:0007669"/>
    <property type="project" value="UniProtKB-UniRule"/>
</dbReference>
<keyword evidence="3" id="KW-0677">Repeat</keyword>
<protein>
    <recommendedName>
        <fullName evidence="5">MMS19 nucleotide excision repair protein</fullName>
    </recommendedName>
</protein>
<evidence type="ECO:0000256" key="4">
    <source>
        <dbReference type="ARBA" id="ARBA00023242"/>
    </source>
</evidence>
<evidence type="ECO:0000259" key="7">
    <source>
        <dbReference type="Pfam" id="PF14500"/>
    </source>
</evidence>
<keyword evidence="4 5" id="KW-0539">Nucleus</keyword>
<dbReference type="Pfam" id="PF12460">
    <property type="entry name" value="MMS19_C"/>
    <property type="match status" value="1"/>
</dbReference>
<dbReference type="FunCoup" id="A0A0C2XJW5">
    <property type="interactions" value="521"/>
</dbReference>
<dbReference type="InterPro" id="IPR039920">
    <property type="entry name" value="MMS19"/>
</dbReference>
<accession>A0A0C2XJW5</accession>
<dbReference type="STRING" id="946122.A0A0C2XJW5"/>
<comment type="subcellular location">
    <subcellularLocation>
        <location evidence="1 5">Nucleus</location>
    </subcellularLocation>
</comment>
<evidence type="ECO:0000313" key="8">
    <source>
        <dbReference type="EMBL" id="KIL69378.1"/>
    </source>
</evidence>